<name>A0A8H6CPV9_9LECA</name>
<proteinExistence type="predicted"/>
<protein>
    <submittedName>
        <fullName evidence="2">Uncharacterized protein</fullName>
    </submittedName>
</protein>
<sequence length="213" mass="23729">MELLRISCPASQLALLFSLIHLSALCTAITLPHDVHTVAFTKLVRHEEHPIQPSTQPFSTQPIAKALSTTNTTSPTPPLYIFHLLDLRSIVASPETEHKVFRAMERTCEVFAYCLLDLDLLDQQDLVLRLGDFTLDFHDMAEHLSILAVKAVVMKLMQMIIKGLFGFVQGEMVDAHAGVRMIFAFGVLGVDYENRALRKRRAGEKGMTPSSNG</sequence>
<dbReference type="Proteomes" id="UP000593566">
    <property type="component" value="Unassembled WGS sequence"/>
</dbReference>
<evidence type="ECO:0000256" key="1">
    <source>
        <dbReference type="SAM" id="SignalP"/>
    </source>
</evidence>
<reference evidence="2 3" key="1">
    <citation type="journal article" date="2020" name="Genomics">
        <title>Complete, high-quality genomes from long-read metagenomic sequencing of two wolf lichen thalli reveals enigmatic genome architecture.</title>
        <authorList>
            <person name="McKenzie S.K."/>
            <person name="Walston R.F."/>
            <person name="Allen J.L."/>
        </authorList>
    </citation>
    <scope>NUCLEOTIDE SEQUENCE [LARGE SCALE GENOMIC DNA]</scope>
    <source>
        <strain evidence="2">WasteWater1</strain>
    </source>
</reference>
<organism evidence="2 3">
    <name type="scientific">Letharia lupina</name>
    <dbReference type="NCBI Taxonomy" id="560253"/>
    <lineage>
        <taxon>Eukaryota</taxon>
        <taxon>Fungi</taxon>
        <taxon>Dikarya</taxon>
        <taxon>Ascomycota</taxon>
        <taxon>Pezizomycotina</taxon>
        <taxon>Lecanoromycetes</taxon>
        <taxon>OSLEUM clade</taxon>
        <taxon>Lecanoromycetidae</taxon>
        <taxon>Lecanorales</taxon>
        <taxon>Lecanorineae</taxon>
        <taxon>Parmeliaceae</taxon>
        <taxon>Letharia</taxon>
    </lineage>
</organism>
<comment type="caution">
    <text evidence="2">The sequence shown here is derived from an EMBL/GenBank/DDBJ whole genome shotgun (WGS) entry which is preliminary data.</text>
</comment>
<keyword evidence="3" id="KW-1185">Reference proteome</keyword>
<accession>A0A8H6CPV9</accession>
<keyword evidence="1" id="KW-0732">Signal</keyword>
<evidence type="ECO:0000313" key="2">
    <source>
        <dbReference type="EMBL" id="KAF6227474.1"/>
    </source>
</evidence>
<gene>
    <name evidence="2" type="ORF">HO133_008918</name>
</gene>
<evidence type="ECO:0000313" key="3">
    <source>
        <dbReference type="Proteomes" id="UP000593566"/>
    </source>
</evidence>
<feature type="chain" id="PRO_5034319845" evidence="1">
    <location>
        <begin position="29"/>
        <end position="213"/>
    </location>
</feature>
<dbReference type="GeneID" id="59337313"/>
<dbReference type="EMBL" id="JACCJB010000005">
    <property type="protein sequence ID" value="KAF6227474.1"/>
    <property type="molecule type" value="Genomic_DNA"/>
</dbReference>
<dbReference type="RefSeq" id="XP_037155782.1">
    <property type="nucleotide sequence ID" value="XM_037299781.1"/>
</dbReference>
<feature type="signal peptide" evidence="1">
    <location>
        <begin position="1"/>
        <end position="28"/>
    </location>
</feature>
<dbReference type="AlphaFoldDB" id="A0A8H6CPV9"/>